<dbReference type="InterPro" id="IPR002938">
    <property type="entry name" value="FAD-bd"/>
</dbReference>
<evidence type="ECO:0000256" key="1">
    <source>
        <dbReference type="ARBA" id="ARBA00001974"/>
    </source>
</evidence>
<dbReference type="Gene3D" id="3.50.50.60">
    <property type="entry name" value="FAD/NAD(P)-binding domain"/>
    <property type="match status" value="1"/>
</dbReference>
<comment type="cofactor">
    <cofactor evidence="1">
        <name>FAD</name>
        <dbReference type="ChEBI" id="CHEBI:57692"/>
    </cofactor>
</comment>
<dbReference type="GO" id="GO:0004497">
    <property type="term" value="F:monooxygenase activity"/>
    <property type="evidence" value="ECO:0007669"/>
    <property type="project" value="UniProtKB-KW"/>
</dbReference>
<comment type="caution">
    <text evidence="7">The sequence shown here is derived from an EMBL/GenBank/DDBJ whole genome shotgun (WGS) entry which is preliminary data.</text>
</comment>
<organism evidence="7 8">
    <name type="scientific">Methylobacterium nonmethylotrophicum</name>
    <dbReference type="NCBI Taxonomy" id="1141884"/>
    <lineage>
        <taxon>Bacteria</taxon>
        <taxon>Pseudomonadati</taxon>
        <taxon>Pseudomonadota</taxon>
        <taxon>Alphaproteobacteria</taxon>
        <taxon>Hyphomicrobiales</taxon>
        <taxon>Methylobacteriaceae</taxon>
        <taxon>Methylobacterium</taxon>
    </lineage>
</organism>
<evidence type="ECO:0000313" key="7">
    <source>
        <dbReference type="EMBL" id="TGE00793.1"/>
    </source>
</evidence>
<dbReference type="SUPFAM" id="SSF51905">
    <property type="entry name" value="FAD/NAD(P)-binding domain"/>
    <property type="match status" value="1"/>
</dbReference>
<dbReference type="RefSeq" id="WP_135414257.1">
    <property type="nucleotide sequence ID" value="NZ_SRLB01000005.1"/>
</dbReference>
<dbReference type="InterPro" id="IPR036188">
    <property type="entry name" value="FAD/NAD-bd_sf"/>
</dbReference>
<evidence type="ECO:0000256" key="5">
    <source>
        <dbReference type="ARBA" id="ARBA00023033"/>
    </source>
</evidence>
<dbReference type="Pfam" id="PF01494">
    <property type="entry name" value="FAD_binding_3"/>
    <property type="match status" value="1"/>
</dbReference>
<feature type="domain" description="FAD-binding" evidence="6">
    <location>
        <begin position="13"/>
        <end position="355"/>
    </location>
</feature>
<dbReference type="PANTHER" id="PTHR13789">
    <property type="entry name" value="MONOOXYGENASE"/>
    <property type="match status" value="1"/>
</dbReference>
<keyword evidence="3" id="KW-0274">FAD</keyword>
<accession>A0A4Z0NWG5</accession>
<evidence type="ECO:0000313" key="8">
    <source>
        <dbReference type="Proteomes" id="UP000297535"/>
    </source>
</evidence>
<evidence type="ECO:0000259" key="6">
    <source>
        <dbReference type="Pfam" id="PF01494"/>
    </source>
</evidence>
<dbReference type="SUPFAM" id="SSF54373">
    <property type="entry name" value="FAD-linked reductases, C-terminal domain"/>
    <property type="match status" value="1"/>
</dbReference>
<dbReference type="Proteomes" id="UP000297535">
    <property type="component" value="Unassembled WGS sequence"/>
</dbReference>
<dbReference type="EMBL" id="SRLB01000005">
    <property type="protein sequence ID" value="TGE00793.1"/>
    <property type="molecule type" value="Genomic_DNA"/>
</dbReference>
<dbReference type="PANTHER" id="PTHR13789:SF318">
    <property type="entry name" value="GERANYLGERANYL DIPHOSPHATE REDUCTASE"/>
    <property type="match status" value="1"/>
</dbReference>
<proteinExistence type="predicted"/>
<dbReference type="AlphaFoldDB" id="A0A4Z0NWG5"/>
<keyword evidence="4" id="KW-0560">Oxidoreductase</keyword>
<dbReference type="PRINTS" id="PR00420">
    <property type="entry name" value="RNGMNOXGNASE"/>
</dbReference>
<evidence type="ECO:0000256" key="2">
    <source>
        <dbReference type="ARBA" id="ARBA00022630"/>
    </source>
</evidence>
<keyword evidence="5" id="KW-0503">Monooxygenase</keyword>
<reference evidence="7 8" key="1">
    <citation type="submission" date="2019-04" db="EMBL/GenBank/DDBJ databases">
        <authorList>
            <person name="Feng G."/>
            <person name="Zhu H."/>
        </authorList>
    </citation>
    <scope>NUCLEOTIDE SEQUENCE [LARGE SCALE GENOMIC DNA]</scope>
    <source>
        <strain evidence="7 8">6HR-1</strain>
    </source>
</reference>
<evidence type="ECO:0000256" key="3">
    <source>
        <dbReference type="ARBA" id="ARBA00022827"/>
    </source>
</evidence>
<dbReference type="GO" id="GO:0071949">
    <property type="term" value="F:FAD binding"/>
    <property type="evidence" value="ECO:0007669"/>
    <property type="project" value="InterPro"/>
</dbReference>
<dbReference type="InterPro" id="IPR050493">
    <property type="entry name" value="FAD-dep_Monooxygenase_BioMet"/>
</dbReference>
<sequence length="413" mass="43987">MTSFHQSPGAPRIAVIGGGIGGLTLALALRRHGFSVAVYEQAAELAEIGAAVALSANATRELERLGLGPALAAVSTEPTELIYRDGRSGARVAAHPVRTGGAYRARFGAPYYGVHRADLQTVLSGALAGEGLHLGHRLAALDQVGDAMALTFANGVAVEADLVIGGDGVRSLVRRWITGGEAVRYSGTSAIRGVVPMGLLPSLPDPEAIQFWMGPDAHLLHYAIGGEADSVNFFAVVEGPQTWTSERWLAPIAPGGHRAGFAGWHPAVTEMLDALPQTQRWGLFVTDPLRRWHRGRAVLMGDSAHAMLPHHGQGANTTIEDAITLAELLAAGGARDLDRMMARYQALRQARTRTIQRSAWATNRLLHLPDAAGATALARRDARMTRFPEDFGWIHAFDARATVDRAAAEMRAA</sequence>
<dbReference type="OrthoDB" id="4230779at2"/>
<gene>
    <name evidence="7" type="ORF">EU555_08630</name>
</gene>
<evidence type="ECO:0000256" key="4">
    <source>
        <dbReference type="ARBA" id="ARBA00023002"/>
    </source>
</evidence>
<keyword evidence="2" id="KW-0285">Flavoprotein</keyword>
<name>A0A4Z0NWG5_9HYPH</name>
<keyword evidence="8" id="KW-1185">Reference proteome</keyword>
<protein>
    <submittedName>
        <fullName evidence="7">FAD-dependent oxidoreductase</fullName>
    </submittedName>
</protein>